<feature type="compositionally biased region" description="Pro residues" evidence="1">
    <location>
        <begin position="1162"/>
        <end position="1180"/>
    </location>
</feature>
<proteinExistence type="predicted"/>
<gene>
    <name evidence="2" type="ORF">AMAG_09411</name>
</gene>
<dbReference type="VEuPathDB" id="FungiDB:AMAG_09411"/>
<reference evidence="2 3" key="1">
    <citation type="submission" date="2009-11" db="EMBL/GenBank/DDBJ databases">
        <title>Annotation of Allomyces macrogynus ATCC 38327.</title>
        <authorList>
            <consortium name="The Broad Institute Genome Sequencing Platform"/>
            <person name="Russ C."/>
            <person name="Cuomo C."/>
            <person name="Burger G."/>
            <person name="Gray M.W."/>
            <person name="Holland P.W.H."/>
            <person name="King N."/>
            <person name="Lang F.B.F."/>
            <person name="Roger A.J."/>
            <person name="Ruiz-Trillo I."/>
            <person name="Young S.K."/>
            <person name="Zeng Q."/>
            <person name="Gargeya S."/>
            <person name="Fitzgerald M."/>
            <person name="Haas B."/>
            <person name="Abouelleil A."/>
            <person name="Alvarado L."/>
            <person name="Arachchi H.M."/>
            <person name="Berlin A."/>
            <person name="Chapman S.B."/>
            <person name="Gearin G."/>
            <person name="Goldberg J."/>
            <person name="Griggs A."/>
            <person name="Gujja S."/>
            <person name="Hansen M."/>
            <person name="Heiman D."/>
            <person name="Howarth C."/>
            <person name="Larimer J."/>
            <person name="Lui A."/>
            <person name="MacDonald P.J.P."/>
            <person name="McCowen C."/>
            <person name="Montmayeur A."/>
            <person name="Murphy C."/>
            <person name="Neiman D."/>
            <person name="Pearson M."/>
            <person name="Priest M."/>
            <person name="Roberts A."/>
            <person name="Saif S."/>
            <person name="Shea T."/>
            <person name="Sisk P."/>
            <person name="Stolte C."/>
            <person name="Sykes S."/>
            <person name="Wortman J."/>
            <person name="Nusbaum C."/>
            <person name="Birren B."/>
        </authorList>
    </citation>
    <scope>NUCLEOTIDE SEQUENCE [LARGE SCALE GENOMIC DNA]</scope>
    <source>
        <strain evidence="2 3">ATCC 38327</strain>
    </source>
</reference>
<feature type="region of interest" description="Disordered" evidence="1">
    <location>
        <begin position="1100"/>
        <end position="1210"/>
    </location>
</feature>
<dbReference type="EMBL" id="GG745344">
    <property type="protein sequence ID" value="KNE64387.1"/>
    <property type="molecule type" value="Genomic_DNA"/>
</dbReference>
<evidence type="ECO:0000313" key="2">
    <source>
        <dbReference type="EMBL" id="KNE64387.1"/>
    </source>
</evidence>
<feature type="compositionally biased region" description="Low complexity" evidence="1">
    <location>
        <begin position="850"/>
        <end position="866"/>
    </location>
</feature>
<organism evidence="2 3">
    <name type="scientific">Allomyces macrogynus (strain ATCC 38327)</name>
    <name type="common">Allomyces javanicus var. macrogynus</name>
    <dbReference type="NCBI Taxonomy" id="578462"/>
    <lineage>
        <taxon>Eukaryota</taxon>
        <taxon>Fungi</taxon>
        <taxon>Fungi incertae sedis</taxon>
        <taxon>Blastocladiomycota</taxon>
        <taxon>Blastocladiomycetes</taxon>
        <taxon>Blastocladiales</taxon>
        <taxon>Blastocladiaceae</taxon>
        <taxon>Allomyces</taxon>
    </lineage>
</organism>
<feature type="compositionally biased region" description="Basic and acidic residues" evidence="1">
    <location>
        <begin position="792"/>
        <end position="802"/>
    </location>
</feature>
<feature type="compositionally biased region" description="Pro residues" evidence="1">
    <location>
        <begin position="12"/>
        <end position="22"/>
    </location>
</feature>
<reference evidence="3" key="2">
    <citation type="submission" date="2009-11" db="EMBL/GenBank/DDBJ databases">
        <title>The Genome Sequence of Allomyces macrogynus strain ATCC 38327.</title>
        <authorList>
            <consortium name="The Broad Institute Genome Sequencing Platform"/>
            <person name="Russ C."/>
            <person name="Cuomo C."/>
            <person name="Shea T."/>
            <person name="Young S.K."/>
            <person name="Zeng Q."/>
            <person name="Koehrsen M."/>
            <person name="Haas B."/>
            <person name="Borodovsky M."/>
            <person name="Guigo R."/>
            <person name="Alvarado L."/>
            <person name="Berlin A."/>
            <person name="Borenstein D."/>
            <person name="Chen Z."/>
            <person name="Engels R."/>
            <person name="Freedman E."/>
            <person name="Gellesch M."/>
            <person name="Goldberg J."/>
            <person name="Griggs A."/>
            <person name="Gujja S."/>
            <person name="Heiman D."/>
            <person name="Hepburn T."/>
            <person name="Howarth C."/>
            <person name="Jen D."/>
            <person name="Larson L."/>
            <person name="Lewis B."/>
            <person name="Mehta T."/>
            <person name="Park D."/>
            <person name="Pearson M."/>
            <person name="Roberts A."/>
            <person name="Saif S."/>
            <person name="Shenoy N."/>
            <person name="Sisk P."/>
            <person name="Stolte C."/>
            <person name="Sykes S."/>
            <person name="Walk T."/>
            <person name="White J."/>
            <person name="Yandava C."/>
            <person name="Burger G."/>
            <person name="Gray M.W."/>
            <person name="Holland P.W.H."/>
            <person name="King N."/>
            <person name="Lang F.B.F."/>
            <person name="Roger A.J."/>
            <person name="Ruiz-Trillo I."/>
            <person name="Lander E."/>
            <person name="Nusbaum C."/>
        </authorList>
    </citation>
    <scope>NUCLEOTIDE SEQUENCE [LARGE SCALE GENOMIC DNA]</scope>
    <source>
        <strain evidence="3">ATCC 38327</strain>
    </source>
</reference>
<evidence type="ECO:0000313" key="3">
    <source>
        <dbReference type="Proteomes" id="UP000054350"/>
    </source>
</evidence>
<keyword evidence="3" id="KW-1185">Reference proteome</keyword>
<dbReference type="STRING" id="578462.A0A0L0SPH9"/>
<name>A0A0L0SPH9_ALLM3</name>
<feature type="compositionally biased region" description="Pro residues" evidence="1">
    <location>
        <begin position="1106"/>
        <end position="1119"/>
    </location>
</feature>
<accession>A0A0L0SPH9</accession>
<feature type="compositionally biased region" description="Low complexity" evidence="1">
    <location>
        <begin position="1"/>
        <end position="11"/>
    </location>
</feature>
<protein>
    <submittedName>
        <fullName evidence="2">Uncharacterized protein</fullName>
    </submittedName>
</protein>
<feature type="compositionally biased region" description="Low complexity" evidence="1">
    <location>
        <begin position="807"/>
        <end position="828"/>
    </location>
</feature>
<evidence type="ECO:0000256" key="1">
    <source>
        <dbReference type="SAM" id="MobiDB-lite"/>
    </source>
</evidence>
<sequence length="1210" mass="128107">MHPAVQGAVPLPAVPPPAAPPPDEPKKLFRLVKNAAGLTVQFEFWESGAPPDGDIFEKDLPDYDALPERQRPSASFLGSHARAKAKPLGFGAFRLNKSPIAPHWRRQAVARSVWYHAHGNLVKAKQVMDMECNAAAKSLIESINLLLFPDFVYEARVSDTAALVTVVKYPSDNPSNVTEILNITPRPFPGSDYLTYALTGSDPRKVIAVLQDVYTVGKRGSELTAKRKDVSTIARAKPWFVKWRDQYFAQTVCISATKTPPLKAETCDKTLDELLSRYLLAGKPSTFSNVTRHPTPLLESVIVTLEPSFSSCALDRLELESILCKLLDKKAAVAAHAVLQTVDLSKLSRSANVLFYSHFRQNTPVVNRLVAIGLGIRISPRFKRHWTLAKDVAQALIELDHADDLDDVDATDSGGRLVLAGDGSEADADGNVVNDDPADSVCAAKMAELDASDHALLVAFFKKFLIKPEHQAQRTSEEADIFMDPSEAQTLLHTLEVFPAKYKHLVTKTVEAVHRVNEHERAEPAKCGFIIRFDDVGTPLTLHPLSQARVELCLRGVLGLHNPLDTEPHLAVASSTVQRLFRALKPVCALFGRSFDLVVVETCAISTSSSFPQRYIRNADKEDPIAKRWWQLGTQFYHELGDVFEEDEATRVVVLSQLVGMKIGRKVPAVVETGMNHPSAGRMAGSKGLLGMYERFVDLFGLTPALEATGMDVLRDATERNAWPQLMSLPDDDKIRELTGLTDPGAIALVIMLCRLCGDRQVTRELARAAARAERAAAKAAKAAAVNAQGKKRSEEMIHETSESWSATVAAAAATPTAATGATAADAAPTPPTSPGFTAAATNPPPEFPMPAATPTAAGATTSAVAPTPPSSPGFTAAAINPPPEFPMPAAASTTATGTSMRLKRMSRVSPAVSPPTYPMAAPADAVAPSRFGSAATAANGPTPISSEFTAAAGSSLAVKAKHARRPFLASLAVPTPATSSELLAAAGTVPSNSAINAAALDAQATLMVGSSAAAAAATTQSTQVYGDSALASAPLDVEGAVATAAMAAGEEDEWTASDEEFEKMFGPQLAAAHAKLDALDTLVAASLLIAPPPLPSPSFAQTAPPTLPSMFAPPPPSPASTLSQKTATGATKRPAPSTVVLPPPSPARAVGRWTPATPTATVPPPQLPTAVAPPPPPPARAFGHKTTTGATKRARESTDMGSASKKMRN</sequence>
<dbReference type="Proteomes" id="UP000054350">
    <property type="component" value="Unassembled WGS sequence"/>
</dbReference>
<feature type="region of interest" description="Disordered" evidence="1">
    <location>
        <begin position="1"/>
        <end position="26"/>
    </location>
</feature>
<feature type="region of interest" description="Disordered" evidence="1">
    <location>
        <begin position="787"/>
        <end position="871"/>
    </location>
</feature>
<dbReference type="AlphaFoldDB" id="A0A0L0SPH9"/>